<comment type="caution">
    <text evidence="1">The sequence shown here is derived from an EMBL/GenBank/DDBJ whole genome shotgun (WGS) entry which is preliminary data.</text>
</comment>
<dbReference type="Proteomes" id="UP000494245">
    <property type="component" value="Unassembled WGS sequence"/>
</dbReference>
<dbReference type="GO" id="GO:0005975">
    <property type="term" value="P:carbohydrate metabolic process"/>
    <property type="evidence" value="ECO:0007669"/>
    <property type="project" value="InterPro"/>
</dbReference>
<organism evidence="1 2">
    <name type="scientific">Fundidesulfovibrio magnetotacticus</name>
    <dbReference type="NCBI Taxonomy" id="2730080"/>
    <lineage>
        <taxon>Bacteria</taxon>
        <taxon>Pseudomonadati</taxon>
        <taxon>Thermodesulfobacteriota</taxon>
        <taxon>Desulfovibrionia</taxon>
        <taxon>Desulfovibrionales</taxon>
        <taxon>Desulfovibrionaceae</taxon>
        <taxon>Fundidesulfovibrio</taxon>
    </lineage>
</organism>
<proteinExistence type="predicted"/>
<dbReference type="RefSeq" id="WP_173085352.1">
    <property type="nucleotide sequence ID" value="NZ_BLTE01000012.1"/>
</dbReference>
<keyword evidence="2" id="KW-1185">Reference proteome</keyword>
<dbReference type="SUPFAM" id="SSF48208">
    <property type="entry name" value="Six-hairpin glycosidases"/>
    <property type="match status" value="1"/>
</dbReference>
<dbReference type="InterPro" id="IPR008928">
    <property type="entry name" value="6-hairpin_glycosidase_sf"/>
</dbReference>
<reference evidence="1 2" key="1">
    <citation type="submission" date="2020-04" db="EMBL/GenBank/DDBJ databases">
        <authorList>
            <consortium name="Desulfovibrio sp. FSS-1 genome sequencing consortium"/>
            <person name="Shimoshige H."/>
            <person name="Kobayashi H."/>
            <person name="Maekawa T."/>
        </authorList>
    </citation>
    <scope>NUCLEOTIDE SEQUENCE [LARGE SCALE GENOMIC DNA]</scope>
    <source>
        <strain evidence="1 2">SIID29052-01</strain>
    </source>
</reference>
<sequence length="317" mass="34708">MPASPDLPALLRARSLILLERFLGLCDRDPGRPTHGLFDRTFWCYKLLDLANARFQEAALHLALAAPHARPGAAPAIRALARAAVEAWARLRHPDGSVDEVYPFERSFCATSMSAQAAALAWELLPEKPRVDFAPTADWLAARDNPEVANQMAGACAALARIGRITGRERYLKAARDKFRAIAARQLASGCYAEYGGPDVGYATITMALLAGYHEITADPEALDSLRACEAFLLDAVDENGLYDWRATTRRTQFLYPSGLAALRSPVIERLASGLRKDVVINPLWMDDRYSIPLAADYLLAARRLDALSTDALSLEG</sequence>
<dbReference type="EMBL" id="BLTE01000012">
    <property type="protein sequence ID" value="GFK94869.1"/>
    <property type="molecule type" value="Genomic_DNA"/>
</dbReference>
<protein>
    <submittedName>
        <fullName evidence="1">Uncharacterized protein</fullName>
    </submittedName>
</protein>
<evidence type="ECO:0000313" key="2">
    <source>
        <dbReference type="Proteomes" id="UP000494245"/>
    </source>
</evidence>
<reference evidence="1 2" key="2">
    <citation type="submission" date="2020-05" db="EMBL/GenBank/DDBJ databases">
        <title>Draft genome sequence of Desulfovibrio sp. strainFSS-1.</title>
        <authorList>
            <person name="Shimoshige H."/>
            <person name="Kobayashi H."/>
            <person name="Maekawa T."/>
        </authorList>
    </citation>
    <scope>NUCLEOTIDE SEQUENCE [LARGE SCALE GENOMIC DNA]</scope>
    <source>
        <strain evidence="1 2">SIID29052-01</strain>
    </source>
</reference>
<accession>A0A6V8LXT9</accession>
<evidence type="ECO:0000313" key="1">
    <source>
        <dbReference type="EMBL" id="GFK94869.1"/>
    </source>
</evidence>
<name>A0A6V8LXT9_9BACT</name>
<gene>
    <name evidence="1" type="ORF">NNJEOMEG_02717</name>
</gene>
<dbReference type="AlphaFoldDB" id="A0A6V8LXT9"/>